<proteinExistence type="predicted"/>
<dbReference type="EMBL" id="LAZR01054255">
    <property type="protein sequence ID" value="KKK78949.1"/>
    <property type="molecule type" value="Genomic_DNA"/>
</dbReference>
<accession>A0A0F9AKE8</accession>
<comment type="caution">
    <text evidence="1">The sequence shown here is derived from an EMBL/GenBank/DDBJ whole genome shotgun (WGS) entry which is preliminary data.</text>
</comment>
<evidence type="ECO:0000313" key="1">
    <source>
        <dbReference type="EMBL" id="KKK78949.1"/>
    </source>
</evidence>
<sequence length="123" mass="14243">MIAKDVLNAMQILRQAKQLDPYRSHIDKLNEAVLKMDDELTFPVKNISEIDVCHLTDDGVYCLETKVNAVWYVIKMINEDGSSIPAIFPDKLWAEKALEQMTKIFLSNEAHNELRVSFYVREK</sequence>
<organism evidence="1">
    <name type="scientific">marine sediment metagenome</name>
    <dbReference type="NCBI Taxonomy" id="412755"/>
    <lineage>
        <taxon>unclassified sequences</taxon>
        <taxon>metagenomes</taxon>
        <taxon>ecological metagenomes</taxon>
    </lineage>
</organism>
<reference evidence="1" key="1">
    <citation type="journal article" date="2015" name="Nature">
        <title>Complex archaea that bridge the gap between prokaryotes and eukaryotes.</title>
        <authorList>
            <person name="Spang A."/>
            <person name="Saw J.H."/>
            <person name="Jorgensen S.L."/>
            <person name="Zaremba-Niedzwiedzka K."/>
            <person name="Martijn J."/>
            <person name="Lind A.E."/>
            <person name="van Eijk R."/>
            <person name="Schleper C."/>
            <person name="Guy L."/>
            <person name="Ettema T.J."/>
        </authorList>
    </citation>
    <scope>NUCLEOTIDE SEQUENCE</scope>
</reference>
<gene>
    <name evidence="1" type="ORF">LCGC14_2838400</name>
</gene>
<name>A0A0F9AKE8_9ZZZZ</name>
<protein>
    <submittedName>
        <fullName evidence="1">Uncharacterized protein</fullName>
    </submittedName>
</protein>
<dbReference type="AlphaFoldDB" id="A0A0F9AKE8"/>